<comment type="similarity">
    <text evidence="2">Belongs to the APS kinase family.</text>
</comment>
<dbReference type="InterPro" id="IPR029069">
    <property type="entry name" value="HotDog_dom_sf"/>
</dbReference>
<feature type="compositionally biased region" description="Acidic residues" evidence="13">
    <location>
        <begin position="141"/>
        <end position="174"/>
    </location>
</feature>
<keyword evidence="8" id="KW-0418">Kinase</keyword>
<dbReference type="PANTHER" id="PTHR12048">
    <property type="entry name" value="CCAAT-BINDING FACTOR-RELATED"/>
    <property type="match status" value="1"/>
</dbReference>
<dbReference type="EMBL" id="CP031387">
    <property type="protein sequence ID" value="QPG99214.1"/>
    <property type="molecule type" value="Genomic_DNA"/>
</dbReference>
<evidence type="ECO:0000256" key="10">
    <source>
        <dbReference type="ARBA" id="ARBA00023192"/>
    </source>
</evidence>
<comment type="pathway">
    <text evidence="1">Sulfur metabolism; hydrogen sulfide biosynthesis; sulfite from sulfate: step 2/3.</text>
</comment>
<dbReference type="InterPro" id="IPR016024">
    <property type="entry name" value="ARM-type_fold"/>
</dbReference>
<feature type="compositionally biased region" description="Basic and acidic residues" evidence="13">
    <location>
        <begin position="850"/>
        <end position="861"/>
    </location>
</feature>
<evidence type="ECO:0000256" key="3">
    <source>
        <dbReference type="ARBA" id="ARBA00007797"/>
    </source>
</evidence>
<dbReference type="SUPFAM" id="SSF48371">
    <property type="entry name" value="ARM repeat"/>
    <property type="match status" value="1"/>
</dbReference>
<feature type="compositionally biased region" description="Acidic residues" evidence="13">
    <location>
        <begin position="914"/>
        <end position="937"/>
    </location>
</feature>
<evidence type="ECO:0000313" key="18">
    <source>
        <dbReference type="Proteomes" id="UP000594364"/>
    </source>
</evidence>
<evidence type="ECO:0000256" key="1">
    <source>
        <dbReference type="ARBA" id="ARBA00004806"/>
    </source>
</evidence>
<reference evidence="17 18" key="1">
    <citation type="journal article" date="2018" name="PLoS Genet.">
        <title>Repeat elements organise 3D genome structure and mediate transcription in the filamentous fungus Epichloe festucae.</title>
        <authorList>
            <person name="Winter D.J."/>
            <person name="Ganley A.R.D."/>
            <person name="Young C.A."/>
            <person name="Liachko I."/>
            <person name="Schardl C.L."/>
            <person name="Dupont P.Y."/>
            <person name="Berry D."/>
            <person name="Ram A."/>
            <person name="Scott B."/>
            <person name="Cox M.P."/>
        </authorList>
    </citation>
    <scope>NUCLEOTIDE SEQUENCE [LARGE SCALE GENOMIC DNA]</scope>
    <source>
        <strain evidence="17 18">Fl1</strain>
    </source>
</reference>
<feature type="compositionally biased region" description="Basic and acidic residues" evidence="13">
    <location>
        <begin position="521"/>
        <end position="535"/>
    </location>
</feature>
<organism evidence="17 18">
    <name type="scientific">Epichloe festucae (strain Fl1)</name>
    <dbReference type="NCBI Taxonomy" id="877507"/>
    <lineage>
        <taxon>Eukaryota</taxon>
        <taxon>Fungi</taxon>
        <taxon>Dikarya</taxon>
        <taxon>Ascomycota</taxon>
        <taxon>Pezizomycotina</taxon>
        <taxon>Sordariomycetes</taxon>
        <taxon>Hypocreomycetidae</taxon>
        <taxon>Hypocreales</taxon>
        <taxon>Clavicipitaceae</taxon>
        <taxon>Epichloe</taxon>
    </lineage>
</organism>
<dbReference type="SUPFAM" id="SSF54637">
    <property type="entry name" value="Thioesterase/thiol ester dehydrase-isomerase"/>
    <property type="match status" value="1"/>
</dbReference>
<evidence type="ECO:0000256" key="9">
    <source>
        <dbReference type="ARBA" id="ARBA00022840"/>
    </source>
</evidence>
<dbReference type="HAMAP" id="MF_00065">
    <property type="entry name" value="Adenylyl_sulf_kinase"/>
    <property type="match status" value="1"/>
</dbReference>
<evidence type="ECO:0000313" key="17">
    <source>
        <dbReference type="EMBL" id="QPG99214.1"/>
    </source>
</evidence>
<feature type="domain" description="APS kinase" evidence="14">
    <location>
        <begin position="1343"/>
        <end position="1501"/>
    </location>
</feature>
<feature type="region of interest" description="Disordered" evidence="13">
    <location>
        <begin position="1"/>
        <end position="118"/>
    </location>
</feature>
<dbReference type="GO" id="GO:0019344">
    <property type="term" value="P:cysteine biosynthetic process"/>
    <property type="evidence" value="ECO:0007669"/>
    <property type="project" value="UniProtKB-KW"/>
</dbReference>
<evidence type="ECO:0000256" key="7">
    <source>
        <dbReference type="ARBA" id="ARBA00022741"/>
    </source>
</evidence>
<dbReference type="InterPro" id="IPR006683">
    <property type="entry name" value="Thioestr_dom"/>
</dbReference>
<dbReference type="CDD" id="cd03443">
    <property type="entry name" value="PaaI_thioesterase"/>
    <property type="match status" value="1"/>
</dbReference>
<feature type="compositionally biased region" description="Polar residues" evidence="13">
    <location>
        <begin position="1023"/>
        <end position="1035"/>
    </location>
</feature>
<dbReference type="InterPro" id="IPR027417">
    <property type="entry name" value="P-loop_NTPase"/>
</dbReference>
<evidence type="ECO:0000256" key="6">
    <source>
        <dbReference type="ARBA" id="ARBA00022679"/>
    </source>
</evidence>
<evidence type="ECO:0000259" key="15">
    <source>
        <dbReference type="Pfam" id="PF03061"/>
    </source>
</evidence>
<keyword evidence="18" id="KW-1185">Reference proteome</keyword>
<dbReference type="PANTHER" id="PTHR12048:SF0">
    <property type="entry name" value="CCAAT_ENHANCER-BINDING PROTEIN ZETA"/>
    <property type="match status" value="1"/>
</dbReference>
<feature type="domain" description="CCAAT-binding factor" evidence="16">
    <location>
        <begin position="597"/>
        <end position="750"/>
    </location>
</feature>
<feature type="compositionally biased region" description="Polar residues" evidence="13">
    <location>
        <begin position="26"/>
        <end position="37"/>
    </location>
</feature>
<dbReference type="InterPro" id="IPR059117">
    <property type="entry name" value="APS_kinase_dom"/>
</dbReference>
<dbReference type="InterPro" id="IPR002891">
    <property type="entry name" value="APS"/>
</dbReference>
<evidence type="ECO:0000256" key="11">
    <source>
        <dbReference type="ARBA" id="ARBA00029724"/>
    </source>
</evidence>
<dbReference type="Proteomes" id="UP000594364">
    <property type="component" value="Chromosome 3"/>
</dbReference>
<keyword evidence="7" id="KW-0547">Nucleotide-binding</keyword>
<evidence type="ECO:0000256" key="12">
    <source>
        <dbReference type="ARBA" id="ARBA00031464"/>
    </source>
</evidence>
<dbReference type="GO" id="GO:0005634">
    <property type="term" value="C:nucleus"/>
    <property type="evidence" value="ECO:0007669"/>
    <property type="project" value="UniProtKB-ARBA"/>
</dbReference>
<dbReference type="GO" id="GO:0005524">
    <property type="term" value="F:ATP binding"/>
    <property type="evidence" value="ECO:0007669"/>
    <property type="project" value="UniProtKB-KW"/>
</dbReference>
<dbReference type="FunFam" id="3.40.50.300:FF:000212">
    <property type="entry name" value="Adenylyl-sulfate kinase"/>
    <property type="match status" value="1"/>
</dbReference>
<gene>
    <name evidence="17" type="ORF">C2857_001208</name>
</gene>
<dbReference type="GO" id="GO:0004020">
    <property type="term" value="F:adenylylsulfate kinase activity"/>
    <property type="evidence" value="ECO:0007669"/>
    <property type="project" value="UniProtKB-EC"/>
</dbReference>
<feature type="region of interest" description="Disordered" evidence="13">
    <location>
        <begin position="135"/>
        <end position="176"/>
    </location>
</feature>
<dbReference type="Gene3D" id="3.40.50.300">
    <property type="entry name" value="P-loop containing nucleotide triphosphate hydrolases"/>
    <property type="match status" value="1"/>
</dbReference>
<feature type="region of interest" description="Disordered" evidence="13">
    <location>
        <begin position="1021"/>
        <end position="1047"/>
    </location>
</feature>
<dbReference type="InterPro" id="IPR040155">
    <property type="entry name" value="CEBPZ/Mak21-like"/>
</dbReference>
<feature type="compositionally biased region" description="Basic residues" evidence="13">
    <location>
        <begin position="1"/>
        <end position="15"/>
    </location>
</feature>
<keyword evidence="10" id="KW-0028">Amino-acid biosynthesis</keyword>
<dbReference type="CDD" id="cd02027">
    <property type="entry name" value="APSK"/>
    <property type="match status" value="1"/>
</dbReference>
<dbReference type="EC" id="2.7.1.25" evidence="4"/>
<dbReference type="GO" id="GO:0000103">
    <property type="term" value="P:sulfate assimilation"/>
    <property type="evidence" value="ECO:0007669"/>
    <property type="project" value="InterPro"/>
</dbReference>
<evidence type="ECO:0000256" key="2">
    <source>
        <dbReference type="ARBA" id="ARBA00007008"/>
    </source>
</evidence>
<dbReference type="Gene3D" id="3.10.129.10">
    <property type="entry name" value="Hotdog Thioesterase"/>
    <property type="match status" value="1"/>
</dbReference>
<feature type="region of interest" description="Disordered" evidence="13">
    <location>
        <begin position="1060"/>
        <end position="1085"/>
    </location>
</feature>
<feature type="region of interest" description="Disordered" evidence="13">
    <location>
        <begin position="505"/>
        <end position="546"/>
    </location>
</feature>
<sequence length="1527" mass="168254">MAKPQRKGKGPRGHKERQSFDDNALAQLTSKIDQSLNSHDHKRKKPPTNAGIKKEQKRQRHSEEGRLSKEQNEDGQEALLAEIKALGGDEQDLELINGVDSDDETYAAKGSSAPVDKSLKDDLLALSKELGFSSLAPEATIESEPEEDGVVGDEESSDDNESSGEASEDDDDEEIVKSRVKKVGDMTFEPRADWHAYKLPKLPAPTIDQLGPFVGAADALKWHAKALLDNDTNKYRTSVFASSSHKFLSTIMSSGTLTDKVSALTLAVQESPVHNIRAFEALMSLASKRSRAQAIGAIGALVDLLGPGTLLPSERRLRPFQGQPGLLGTLQKHTIKSWSPSQPLPGKITEEHLICWAYEDWLKETYFKIIQLLETWCSDEIEYSRMKAVDFVYGLLREKPEQESNLLTLLVNKLGDRDRKIASRASYLLLQLQVSHPGMKPIIIRSIEQGILLHPSQDHRSKYYAVNTLNQTILSNKEPAVAENLVRIYFDFFITMLKSGSLGIPLENGSGATKNTRKPRTRPDGRHGGKPDGNHTQKPKVGNSTVPETEAADKLVSALLTGVNRAAPFVGANDAIMEKHLDTLFRIAHSANFNTGIQALLLIQHLSAVRNLATDRFYRTLYESLLDPRLVTSSKQALYLNLLLRALKSDVDVRRVKAFAKRMLQISNLHQPPFVCGLLYVIAHLRQTFPDLSTLVEEPEASIFDDDTSAALPGYDGRKRDPEHSNAQRSCLWEMIPFQAHFHPSVSVFAEVLLEKKKKVQKPDMESHTLIRFLDKFVYRNPKSTDSARGASIMQPLRAMKDSGDIWLGSKGAGSMSIPVNSAAFWKKKAEDIAVDDVFFHEYFQHAAREPKAAGKKKQADGEETENDEDEVWKALVSTQPEIEDDGSEAGFDDLDDVDMASEDGSSPALSLESDVEVDEDDDEDMDVALDEDDELGSDGLVAVGVEDDEGGDKKSDEKSKKKSRRKALKNLPMFASVDDYAELLAAEEDAHSGWDYLANMFKPPVTYRLAQQAWTACRLGTPASSPSRGSTGRFSQRWEHSNSTTINGRSSAAIASAADGKTIGHPPGDACNGKGQATQASGMPSGRRALRNGLFYVLFGLAFSSAGAYASWYTLRGQGMGFYSDEESLKRFTPGEADAEARRIEETINNHPMVAELRRRPELTESRPHMKMPGQYRARSLTGSALAGPGKVPVPAYAWVENGGKSLVSVVFVGQDLCGHPGLVHGGFLATMLDEGLGRCCFGALPHNIGVTANLNINYRKPTPAGTYLVLRAETTKVDGRKAWVKGQIESLPSPGELPKVYAEATALFVSPKYAAVLPKITNITWHPSLSRQERNELRGQRGLTIWLTGLSASGKSTVATALEQHLLHLGRAAYRLDGDNVRFGLNKDLGFSEKDRTENIRRISEVAKLFADSSTIAITSFISPYRADRHVARQLHAASSESEQEPIPFVEVFVHVPLEVAEKRDPKGLYKKARAGEIKDFTGISAPYEEPANPEITIKTHENSVEECVAQIVNWLVEKGYLKLN</sequence>
<feature type="compositionally biased region" description="Acidic residues" evidence="13">
    <location>
        <begin position="882"/>
        <end position="902"/>
    </location>
</feature>
<evidence type="ECO:0000256" key="4">
    <source>
        <dbReference type="ARBA" id="ARBA00012121"/>
    </source>
</evidence>
<evidence type="ECO:0000259" key="14">
    <source>
        <dbReference type="Pfam" id="PF01583"/>
    </source>
</evidence>
<feature type="compositionally biased region" description="Basic and acidic residues" evidence="13">
    <location>
        <begin position="61"/>
        <end position="72"/>
    </location>
</feature>
<feature type="region of interest" description="Disordered" evidence="13">
    <location>
        <begin position="850"/>
        <end position="966"/>
    </location>
</feature>
<feature type="compositionally biased region" description="Acidic residues" evidence="13">
    <location>
        <begin position="862"/>
        <end position="871"/>
    </location>
</feature>
<dbReference type="NCBIfam" id="NF003013">
    <property type="entry name" value="PRK03846.1"/>
    <property type="match status" value="1"/>
</dbReference>
<name>A0A7S9PV33_EPIFF</name>
<proteinExistence type="inferred from homology"/>
<evidence type="ECO:0000256" key="8">
    <source>
        <dbReference type="ARBA" id="ARBA00022777"/>
    </source>
</evidence>
<dbReference type="NCBIfam" id="TIGR00455">
    <property type="entry name" value="apsK"/>
    <property type="match status" value="1"/>
</dbReference>
<dbReference type="OrthoDB" id="28947at2759"/>
<evidence type="ECO:0000256" key="13">
    <source>
        <dbReference type="SAM" id="MobiDB-lite"/>
    </source>
</evidence>
<dbReference type="Pfam" id="PF03914">
    <property type="entry name" value="CBF"/>
    <property type="match status" value="1"/>
</dbReference>
<dbReference type="Pfam" id="PF01583">
    <property type="entry name" value="APS_kinase"/>
    <property type="match status" value="1"/>
</dbReference>
<feature type="domain" description="Thioesterase" evidence="15">
    <location>
        <begin position="1223"/>
        <end position="1290"/>
    </location>
</feature>
<keyword evidence="6" id="KW-0808">Transferase</keyword>
<keyword evidence="10" id="KW-0198">Cysteine biosynthesis</keyword>
<comment type="similarity">
    <text evidence="3">Belongs to the CBF/MAK21 family.</text>
</comment>
<accession>A0A7S9PV33</accession>
<dbReference type="InterPro" id="IPR005612">
    <property type="entry name" value="CCAAT-binding_factor"/>
</dbReference>
<dbReference type="Pfam" id="PF03061">
    <property type="entry name" value="4HBT"/>
    <property type="match status" value="1"/>
</dbReference>
<evidence type="ECO:0000256" key="5">
    <source>
        <dbReference type="ARBA" id="ARBA00018163"/>
    </source>
</evidence>
<evidence type="ECO:0000259" key="16">
    <source>
        <dbReference type="Pfam" id="PF03914"/>
    </source>
</evidence>
<keyword evidence="9" id="KW-0067">ATP-binding</keyword>
<protein>
    <recommendedName>
        <fullName evidence="5">Adenylyl-sulfate kinase</fullName>
        <ecNumber evidence="4">2.7.1.25</ecNumber>
    </recommendedName>
    <alternativeName>
        <fullName evidence="12">ATP adenosine-5'-phosphosulfate 3'-phosphotransferase</fullName>
    </alternativeName>
    <alternativeName>
        <fullName evidence="11">Adenosine-5'-phosphosulfate kinase</fullName>
    </alternativeName>
</protein>
<dbReference type="SUPFAM" id="SSF52540">
    <property type="entry name" value="P-loop containing nucleoside triphosphate hydrolases"/>
    <property type="match status" value="1"/>
</dbReference>